<evidence type="ECO:0000256" key="1">
    <source>
        <dbReference type="SAM" id="MobiDB-lite"/>
    </source>
</evidence>
<name>A0A0K9PM71_ZOSMR</name>
<reference evidence="3" key="1">
    <citation type="journal article" date="2016" name="Nature">
        <title>The genome of the seagrass Zostera marina reveals angiosperm adaptation to the sea.</title>
        <authorList>
            <person name="Olsen J.L."/>
            <person name="Rouze P."/>
            <person name="Verhelst B."/>
            <person name="Lin Y.-C."/>
            <person name="Bayer T."/>
            <person name="Collen J."/>
            <person name="Dattolo E."/>
            <person name="De Paoli E."/>
            <person name="Dittami S."/>
            <person name="Maumus F."/>
            <person name="Michel G."/>
            <person name="Kersting A."/>
            <person name="Lauritano C."/>
            <person name="Lohaus R."/>
            <person name="Toepel M."/>
            <person name="Tonon T."/>
            <person name="Vanneste K."/>
            <person name="Amirebrahimi M."/>
            <person name="Brakel J."/>
            <person name="Bostroem C."/>
            <person name="Chovatia M."/>
            <person name="Grimwood J."/>
            <person name="Jenkins J.W."/>
            <person name="Jueterbock A."/>
            <person name="Mraz A."/>
            <person name="Stam W.T."/>
            <person name="Tice H."/>
            <person name="Bornberg-Bauer E."/>
            <person name="Green P.J."/>
            <person name="Pearson G.A."/>
            <person name="Procaccini G."/>
            <person name="Duarte C.M."/>
            <person name="Schmutz J."/>
            <person name="Reusch T.B.H."/>
            <person name="Van de Peer Y."/>
        </authorList>
    </citation>
    <scope>NUCLEOTIDE SEQUENCE [LARGE SCALE GENOMIC DNA]</scope>
    <source>
        <strain evidence="3">cv. Finnish</strain>
    </source>
</reference>
<sequence length="111" mass="12564">MAFAAIKEFALELVYHHSFLAGIQIVTIDDSLLSHLHFLSERTRKLLVEIRLRLAQLKKDRAVVSTHISPPSTFVEYVVGGNAPVFTDTPGGMPPFSTRRHAQRRKPNDRE</sequence>
<evidence type="ECO:0000313" key="2">
    <source>
        <dbReference type="EMBL" id="KMZ69317.1"/>
    </source>
</evidence>
<organism evidence="2 3">
    <name type="scientific">Zostera marina</name>
    <name type="common">Eelgrass</name>
    <dbReference type="NCBI Taxonomy" id="29655"/>
    <lineage>
        <taxon>Eukaryota</taxon>
        <taxon>Viridiplantae</taxon>
        <taxon>Streptophyta</taxon>
        <taxon>Embryophyta</taxon>
        <taxon>Tracheophyta</taxon>
        <taxon>Spermatophyta</taxon>
        <taxon>Magnoliopsida</taxon>
        <taxon>Liliopsida</taxon>
        <taxon>Zosteraceae</taxon>
        <taxon>Zostera</taxon>
    </lineage>
</organism>
<keyword evidence="3" id="KW-1185">Reference proteome</keyword>
<proteinExistence type="predicted"/>
<gene>
    <name evidence="2" type="ORF">ZOSMA_217G00120</name>
</gene>
<dbReference type="AlphaFoldDB" id="A0A0K9PM71"/>
<dbReference type="Proteomes" id="UP000036987">
    <property type="component" value="Unassembled WGS sequence"/>
</dbReference>
<protein>
    <submittedName>
        <fullName evidence="2">Uncharacterized protein</fullName>
    </submittedName>
</protein>
<accession>A0A0K9PM71</accession>
<dbReference type="EMBL" id="LFYR01000779">
    <property type="protein sequence ID" value="KMZ69317.1"/>
    <property type="molecule type" value="Genomic_DNA"/>
</dbReference>
<evidence type="ECO:0000313" key="3">
    <source>
        <dbReference type="Proteomes" id="UP000036987"/>
    </source>
</evidence>
<feature type="region of interest" description="Disordered" evidence="1">
    <location>
        <begin position="86"/>
        <end position="111"/>
    </location>
</feature>
<comment type="caution">
    <text evidence="2">The sequence shown here is derived from an EMBL/GenBank/DDBJ whole genome shotgun (WGS) entry which is preliminary data.</text>
</comment>